<feature type="region of interest" description="Disordered" evidence="2">
    <location>
        <begin position="311"/>
        <end position="351"/>
    </location>
</feature>
<feature type="compositionally biased region" description="Basic residues" evidence="2">
    <location>
        <begin position="577"/>
        <end position="586"/>
    </location>
</feature>
<dbReference type="Pfam" id="PF04818">
    <property type="entry name" value="CID"/>
    <property type="match status" value="1"/>
</dbReference>
<reference evidence="5" key="1">
    <citation type="submission" date="2015-12" db="EMBL/GenBank/DDBJ databases">
        <title>De novo transcriptome assembly of four potential Pierce s Disease insect vectors from Arizona vineyards.</title>
        <authorList>
            <person name="Tassone E.E."/>
        </authorList>
    </citation>
    <scope>NUCLEOTIDE SEQUENCE</scope>
</reference>
<dbReference type="InterPro" id="IPR047488">
    <property type="entry name" value="SR140_cwf21"/>
</dbReference>
<dbReference type="Pfam" id="PF01805">
    <property type="entry name" value="Surp"/>
    <property type="match status" value="1"/>
</dbReference>
<dbReference type="SUPFAM" id="SSF48464">
    <property type="entry name" value="ENTH/VHS domain"/>
    <property type="match status" value="1"/>
</dbReference>
<dbReference type="Gene3D" id="1.25.40.90">
    <property type="match status" value="1"/>
</dbReference>
<keyword evidence="1" id="KW-0694">RNA-binding</keyword>
<dbReference type="PANTHER" id="PTHR23140:SF0">
    <property type="entry name" value="U2 SNRNP-ASSOCIATED SURP MOTIF-CONTAINING PROTEIN"/>
    <property type="match status" value="1"/>
</dbReference>
<feature type="compositionally biased region" description="Acidic residues" evidence="2">
    <location>
        <begin position="323"/>
        <end position="337"/>
    </location>
</feature>
<dbReference type="Gene3D" id="1.10.10.790">
    <property type="entry name" value="Surp module"/>
    <property type="match status" value="1"/>
</dbReference>
<dbReference type="AlphaFoldDB" id="A0A1B6C4S2"/>
<dbReference type="GO" id="GO:0003723">
    <property type="term" value="F:RNA binding"/>
    <property type="evidence" value="ECO:0007669"/>
    <property type="project" value="UniProtKB-KW"/>
</dbReference>
<dbReference type="SMART" id="SM00648">
    <property type="entry name" value="SWAP"/>
    <property type="match status" value="1"/>
</dbReference>
<dbReference type="InterPro" id="IPR035967">
    <property type="entry name" value="SWAP/Surp_sf"/>
</dbReference>
<feature type="compositionally biased region" description="Basic and acidic residues" evidence="2">
    <location>
        <begin position="396"/>
        <end position="406"/>
    </location>
</feature>
<feature type="domain" description="SURP motif" evidence="3">
    <location>
        <begin position="2"/>
        <end position="45"/>
    </location>
</feature>
<dbReference type="SMART" id="SM00582">
    <property type="entry name" value="RPR"/>
    <property type="match status" value="1"/>
</dbReference>
<feature type="compositionally biased region" description="Basic residues" evidence="2">
    <location>
        <begin position="500"/>
        <end position="525"/>
    </location>
</feature>
<feature type="region of interest" description="Disordered" evidence="2">
    <location>
        <begin position="251"/>
        <end position="278"/>
    </location>
</feature>
<dbReference type="PROSITE" id="PS50128">
    <property type="entry name" value="SURP"/>
    <property type="match status" value="1"/>
</dbReference>
<evidence type="ECO:0000259" key="3">
    <source>
        <dbReference type="PROSITE" id="PS50128"/>
    </source>
</evidence>
<dbReference type="InterPro" id="IPR000061">
    <property type="entry name" value="Surp"/>
</dbReference>
<dbReference type="PANTHER" id="PTHR23140">
    <property type="entry name" value="RNA PROCESSING PROTEIN LD23810P"/>
    <property type="match status" value="1"/>
</dbReference>
<feature type="region of interest" description="Disordered" evidence="2">
    <location>
        <begin position="418"/>
        <end position="586"/>
    </location>
</feature>
<dbReference type="SUPFAM" id="SSF109905">
    <property type="entry name" value="Surp module (SWAP domain)"/>
    <property type="match status" value="1"/>
</dbReference>
<evidence type="ECO:0008006" key="6">
    <source>
        <dbReference type="Google" id="ProtNLM"/>
    </source>
</evidence>
<proteinExistence type="predicted"/>
<evidence type="ECO:0000256" key="2">
    <source>
        <dbReference type="SAM" id="MobiDB-lite"/>
    </source>
</evidence>
<feature type="domain" description="CID" evidence="4">
    <location>
        <begin position="103"/>
        <end position="248"/>
    </location>
</feature>
<dbReference type="PROSITE" id="PS51391">
    <property type="entry name" value="CID"/>
    <property type="match status" value="1"/>
</dbReference>
<feature type="region of interest" description="Disordered" evidence="2">
    <location>
        <begin position="365"/>
        <end position="406"/>
    </location>
</feature>
<protein>
    <recommendedName>
        <fullName evidence="6">CID domain-containing protein</fullName>
    </recommendedName>
</protein>
<dbReference type="CDD" id="cd21370">
    <property type="entry name" value="cwf21_SR140"/>
    <property type="match status" value="1"/>
</dbReference>
<feature type="compositionally biased region" description="Acidic residues" evidence="2">
    <location>
        <begin position="252"/>
        <end position="270"/>
    </location>
</feature>
<feature type="compositionally biased region" description="Polar residues" evidence="2">
    <location>
        <begin position="366"/>
        <end position="395"/>
    </location>
</feature>
<evidence type="ECO:0000259" key="4">
    <source>
        <dbReference type="PROSITE" id="PS51391"/>
    </source>
</evidence>
<dbReference type="InterPro" id="IPR013170">
    <property type="entry name" value="mRNA_splic_Cwf21_dom"/>
</dbReference>
<dbReference type="GO" id="GO:0005634">
    <property type="term" value="C:nucleus"/>
    <property type="evidence" value="ECO:0007669"/>
    <property type="project" value="TreeGrafter"/>
</dbReference>
<accession>A0A1B6C4S2</accession>
<feature type="compositionally biased region" description="Low complexity" evidence="2">
    <location>
        <begin position="526"/>
        <end position="535"/>
    </location>
</feature>
<evidence type="ECO:0000313" key="5">
    <source>
        <dbReference type="EMBL" id="JAS08230.1"/>
    </source>
</evidence>
<sequence>MLIHHTVEFVIREGPMFEAMIMNRELNNPIFRFLFDNQSPAHIYYRWKLFSMLQGDIQNKWRTAEFRMFKGGPIWRPPPMNIYIQGMPEELVETEIETRKGSLSPAQRERLEDLIRNITPERLSVAEVMVFCIEHSEAADEICDCIQESLSLTTTAIPKKIARLYLISDILHNCGVKITNASYYRRGLESRLLKIFQDIHATYQNLESRIKAEGFRVRIMQIFRAWEDWAVYSKDFLIRLQNAFLGLTITEPVEEEEEEEQVPSESELEGGDSRDIPEQENDMEADIDNDDLDGVPLDGAALLKGASVFNHQPNTHDDIDGVPMDDDIDGTPMDDQDDKTGKPPGSGGFVLSRWETVDPELIEAQAMTTSKWEMLEQTNNSNSQDADSQEETNSADTRDSTDELRRAKLREIEVKVMQYQDELESGKRSLKSGFSISHQIEHYRRKLLRKAERGDRNSDKKEKSDKRENRRSSSPEDVRESSSRKSKRSRSSSGSPVSIKRSHRSRSRSPRKSRRSRSPHSRKSSPSRSKQSSGSSRKRRSPSSVSPPSSRSKREPSDSPTPLRRHSRPMSPASPPPRKHKHKHKY</sequence>
<name>A0A1B6C4S2_9HEMI</name>
<dbReference type="InterPro" id="IPR006569">
    <property type="entry name" value="CID_dom"/>
</dbReference>
<evidence type="ECO:0000256" key="1">
    <source>
        <dbReference type="ARBA" id="ARBA00022884"/>
    </source>
</evidence>
<dbReference type="GO" id="GO:0006396">
    <property type="term" value="P:RNA processing"/>
    <property type="evidence" value="ECO:0007669"/>
    <property type="project" value="InterPro"/>
</dbReference>
<dbReference type="SMART" id="SM01115">
    <property type="entry name" value="cwf21"/>
    <property type="match status" value="1"/>
</dbReference>
<feature type="compositionally biased region" description="Basic and acidic residues" evidence="2">
    <location>
        <begin position="449"/>
        <end position="483"/>
    </location>
</feature>
<organism evidence="5">
    <name type="scientific">Clastoptera arizonana</name>
    <name type="common">Arizona spittle bug</name>
    <dbReference type="NCBI Taxonomy" id="38151"/>
    <lineage>
        <taxon>Eukaryota</taxon>
        <taxon>Metazoa</taxon>
        <taxon>Ecdysozoa</taxon>
        <taxon>Arthropoda</taxon>
        <taxon>Hexapoda</taxon>
        <taxon>Insecta</taxon>
        <taxon>Pterygota</taxon>
        <taxon>Neoptera</taxon>
        <taxon>Paraneoptera</taxon>
        <taxon>Hemiptera</taxon>
        <taxon>Auchenorrhyncha</taxon>
        <taxon>Cercopoidea</taxon>
        <taxon>Clastopteridae</taxon>
        <taxon>Clastoptera</taxon>
    </lineage>
</organism>
<dbReference type="Pfam" id="PF08312">
    <property type="entry name" value="cwf21"/>
    <property type="match status" value="1"/>
</dbReference>
<gene>
    <name evidence="5" type="ORF">g.25326</name>
</gene>
<dbReference type="Gene3D" id="6.10.140.420">
    <property type="match status" value="1"/>
</dbReference>
<dbReference type="InterPro" id="IPR051485">
    <property type="entry name" value="SR-CTD_assoc_factor"/>
</dbReference>
<dbReference type="InterPro" id="IPR008942">
    <property type="entry name" value="ENTH_VHS"/>
</dbReference>
<dbReference type="EMBL" id="GEDC01029068">
    <property type="protein sequence ID" value="JAS08230.1"/>
    <property type="molecule type" value="Transcribed_RNA"/>
</dbReference>